<evidence type="ECO:0000256" key="7">
    <source>
        <dbReference type="ARBA" id="ARBA00023136"/>
    </source>
</evidence>
<organism evidence="10 11">
    <name type="scientific">Glarea lozoyensis (strain ATCC 74030 / MF5533)</name>
    <dbReference type="NCBI Taxonomy" id="1104152"/>
    <lineage>
        <taxon>Eukaryota</taxon>
        <taxon>Fungi</taxon>
        <taxon>Dikarya</taxon>
        <taxon>Ascomycota</taxon>
        <taxon>Pezizomycotina</taxon>
        <taxon>Leotiomycetes</taxon>
        <taxon>Helotiales</taxon>
        <taxon>Helotiaceae</taxon>
        <taxon>Glarea</taxon>
    </lineage>
</organism>
<dbReference type="InterPro" id="IPR027417">
    <property type="entry name" value="P-loop_NTPase"/>
</dbReference>
<dbReference type="Proteomes" id="UP000005446">
    <property type="component" value="Unassembled WGS sequence"/>
</dbReference>
<dbReference type="EMBL" id="AGUE01000223">
    <property type="protein sequence ID" value="EHK96777.1"/>
    <property type="molecule type" value="Genomic_DNA"/>
</dbReference>
<evidence type="ECO:0000256" key="2">
    <source>
        <dbReference type="ARBA" id="ARBA00022448"/>
    </source>
</evidence>
<dbReference type="PROSITE" id="PS00211">
    <property type="entry name" value="ABC_TRANSPORTER_1"/>
    <property type="match status" value="1"/>
</dbReference>
<keyword evidence="11" id="KW-1185">Reference proteome</keyword>
<dbReference type="PANTHER" id="PTHR24223">
    <property type="entry name" value="ATP-BINDING CASSETTE SUB-FAMILY C"/>
    <property type="match status" value="1"/>
</dbReference>
<accession>H0EXE9</accession>
<name>H0EXE9_GLAL7</name>
<dbReference type="GO" id="GO:0042626">
    <property type="term" value="F:ATPase-coupled transmembrane transporter activity"/>
    <property type="evidence" value="ECO:0007669"/>
    <property type="project" value="TreeGrafter"/>
</dbReference>
<evidence type="ECO:0000256" key="8">
    <source>
        <dbReference type="SAM" id="Phobius"/>
    </source>
</evidence>
<keyword evidence="3 8" id="KW-0812">Transmembrane</keyword>
<dbReference type="InParanoid" id="H0EXE9"/>
<dbReference type="InterPro" id="IPR017871">
    <property type="entry name" value="ABC_transporter-like_CS"/>
</dbReference>
<dbReference type="FunFam" id="3.40.50.300:FF:000838">
    <property type="entry name" value="ABC multidrug transporter (Eurofung)"/>
    <property type="match status" value="1"/>
</dbReference>
<evidence type="ECO:0000256" key="5">
    <source>
        <dbReference type="ARBA" id="ARBA00022840"/>
    </source>
</evidence>
<protein>
    <submittedName>
        <fullName evidence="10">Putative ATP-binding cassette transporter abc2</fullName>
    </submittedName>
</protein>
<keyword evidence="7 8" id="KW-0472">Membrane</keyword>
<dbReference type="InterPro" id="IPR050173">
    <property type="entry name" value="ABC_transporter_C-like"/>
</dbReference>
<gene>
    <name evidence="10" type="ORF">M7I_7483</name>
</gene>
<dbReference type="SMART" id="SM00382">
    <property type="entry name" value="AAA"/>
    <property type="match status" value="1"/>
</dbReference>
<dbReference type="HOGENOM" id="CLU_611179_0_0_1"/>
<evidence type="ECO:0000256" key="4">
    <source>
        <dbReference type="ARBA" id="ARBA00022741"/>
    </source>
</evidence>
<feature type="transmembrane region" description="Helical" evidence="8">
    <location>
        <begin position="161"/>
        <end position="183"/>
    </location>
</feature>
<evidence type="ECO:0000256" key="1">
    <source>
        <dbReference type="ARBA" id="ARBA00004141"/>
    </source>
</evidence>
<dbReference type="OrthoDB" id="6500128at2759"/>
<keyword evidence="6 8" id="KW-1133">Transmembrane helix</keyword>
<dbReference type="InterPro" id="IPR003439">
    <property type="entry name" value="ABC_transporter-like_ATP-bd"/>
</dbReference>
<evidence type="ECO:0000256" key="3">
    <source>
        <dbReference type="ARBA" id="ARBA00022692"/>
    </source>
</evidence>
<keyword evidence="5 10" id="KW-0067">ATP-binding</keyword>
<comment type="caution">
    <text evidence="10">The sequence shown here is derived from an EMBL/GenBank/DDBJ whole genome shotgun (WGS) entry which is preliminary data.</text>
</comment>
<dbReference type="GO" id="GO:0016020">
    <property type="term" value="C:membrane"/>
    <property type="evidence" value="ECO:0007669"/>
    <property type="project" value="UniProtKB-SubCell"/>
</dbReference>
<dbReference type="GO" id="GO:0016887">
    <property type="term" value="F:ATP hydrolysis activity"/>
    <property type="evidence" value="ECO:0007669"/>
    <property type="project" value="InterPro"/>
</dbReference>
<comment type="subcellular location">
    <subcellularLocation>
        <location evidence="1">Membrane</location>
        <topology evidence="1">Multi-pass membrane protein</topology>
    </subcellularLocation>
</comment>
<evidence type="ECO:0000259" key="9">
    <source>
        <dbReference type="PROSITE" id="PS50893"/>
    </source>
</evidence>
<dbReference type="AlphaFoldDB" id="H0EXE9"/>
<dbReference type="CDD" id="cd03244">
    <property type="entry name" value="ABCC_MRP_domain2"/>
    <property type="match status" value="1"/>
</dbReference>
<dbReference type="Gene3D" id="3.40.50.300">
    <property type="entry name" value="P-loop containing nucleotide triphosphate hydrolases"/>
    <property type="match status" value="2"/>
</dbReference>
<evidence type="ECO:0000256" key="6">
    <source>
        <dbReference type="ARBA" id="ARBA00022989"/>
    </source>
</evidence>
<feature type="domain" description="ABC transporter" evidence="9">
    <location>
        <begin position="202"/>
        <end position="442"/>
    </location>
</feature>
<proteinExistence type="predicted"/>
<keyword evidence="4" id="KW-0547">Nucleotide-binding</keyword>
<dbReference type="Pfam" id="PF00005">
    <property type="entry name" value="ABC_tran"/>
    <property type="match status" value="2"/>
</dbReference>
<reference evidence="10 11" key="1">
    <citation type="journal article" date="2012" name="Eukaryot. Cell">
        <title>Genome sequence of the fungus Glarea lozoyensis: the first genome sequence of a species from the Helotiaceae family.</title>
        <authorList>
            <person name="Youssar L."/>
            <person name="Gruening B.A."/>
            <person name="Erxleben A."/>
            <person name="Guenther S."/>
            <person name="Huettel W."/>
        </authorList>
    </citation>
    <scope>NUCLEOTIDE SEQUENCE [LARGE SCALE GENOMIC DNA]</scope>
    <source>
        <strain evidence="11">ATCC 74030 / MF5533</strain>
    </source>
</reference>
<evidence type="ECO:0000313" key="10">
    <source>
        <dbReference type="EMBL" id="EHK96777.1"/>
    </source>
</evidence>
<keyword evidence="2" id="KW-0813">Transport</keyword>
<dbReference type="PROSITE" id="PS50893">
    <property type="entry name" value="ABC_TRANSPORTER_2"/>
    <property type="match status" value="1"/>
</dbReference>
<evidence type="ECO:0000313" key="11">
    <source>
        <dbReference type="Proteomes" id="UP000005446"/>
    </source>
</evidence>
<dbReference type="SUPFAM" id="SSF52540">
    <property type="entry name" value="P-loop containing nucleoside triphosphate hydrolases"/>
    <property type="match status" value="2"/>
</dbReference>
<dbReference type="InterPro" id="IPR003593">
    <property type="entry name" value="AAA+_ATPase"/>
</dbReference>
<dbReference type="GO" id="GO:0005524">
    <property type="term" value="F:ATP binding"/>
    <property type="evidence" value="ECO:0007669"/>
    <property type="project" value="UniProtKB-KW"/>
</dbReference>
<dbReference type="PANTHER" id="PTHR24223:SF399">
    <property type="entry name" value="ABC TRANSPORTER ATNG"/>
    <property type="match status" value="1"/>
</dbReference>
<sequence>MLGAVKGVKMSGSTERMTSNVKNLRLEELDASAKFRWHQVYSALLEEDLINFPEGDHSKLGSKGITLSGGQKQRVALARAIYARENLLVVDDILSGLDSSTESLVFARVFGPQGLLRRQGRTVILATHAVFAVRDKPETPAMKQLDARDGDFRVWIYYFKAIGNMVTFLFFAFVAIYAFFYIFPHTLSLRWLYWNDSEQVWTRLANYRLGATYGIDEHGMHVATGKALNRISVVIKAGEKIGIVGRTGSGKSSFVLALFRMLEIDSGSITIDGIDISSIPRHIVRSHLNDIPQEAYFLSGTVRQNVDPSGISSSTQIVDALTKVQLWALIEEKGGLDADFDANFLSKGQRQLFCLARAILRPGKIVVLDEATSSVDIKTDELMQRLIRSEFADYTIIAIAHRLNNLVGFDRIMVLDHGKLVECDNPKLLSERSSLFRGLLDTYKTGDD</sequence>